<dbReference type="AlphaFoldDB" id="A0A6S6U516"/>
<evidence type="ECO:0000313" key="1">
    <source>
        <dbReference type="EMBL" id="CAA6824360.1"/>
    </source>
</evidence>
<gene>
    <name evidence="1" type="ORF">HELGO_WM19488</name>
</gene>
<organism evidence="1">
    <name type="scientific">uncultured Aureispira sp</name>
    <dbReference type="NCBI Taxonomy" id="1331704"/>
    <lineage>
        <taxon>Bacteria</taxon>
        <taxon>Pseudomonadati</taxon>
        <taxon>Bacteroidota</taxon>
        <taxon>Saprospiria</taxon>
        <taxon>Saprospirales</taxon>
        <taxon>Saprospiraceae</taxon>
        <taxon>Aureispira</taxon>
        <taxon>environmental samples</taxon>
    </lineage>
</organism>
<dbReference type="EMBL" id="CACVAQ010000344">
    <property type="protein sequence ID" value="CAA6824360.1"/>
    <property type="molecule type" value="Genomic_DNA"/>
</dbReference>
<reference evidence="1" key="1">
    <citation type="submission" date="2020-01" db="EMBL/GenBank/DDBJ databases">
        <authorList>
            <person name="Meier V. D."/>
            <person name="Meier V D."/>
        </authorList>
    </citation>
    <scope>NUCLEOTIDE SEQUENCE</scope>
    <source>
        <strain evidence="1">HLG_WM_MAG_10</strain>
    </source>
</reference>
<accession>A0A6S6U516</accession>
<name>A0A6S6U516_9BACT</name>
<sequence>MIYATSTKSHLDKLNLSMHSKNSLGSEKKRNRVILTLQGYRQINGASIII</sequence>
<proteinExistence type="predicted"/>
<protein>
    <submittedName>
        <fullName evidence="1">Uncharacterized protein</fullName>
    </submittedName>
</protein>